<accession>A0A263D180</accession>
<comment type="caution">
    <text evidence="4">Lacks conserved residue(s) required for the propagation of feature annotation.</text>
</comment>
<dbReference type="PANTHER" id="PTHR43214:SF24">
    <property type="entry name" value="TRANSCRIPTIONAL REGULATORY PROTEIN NARL-RELATED"/>
    <property type="match status" value="1"/>
</dbReference>
<name>A0A263D180_9PSEU</name>
<dbReference type="InterPro" id="IPR000792">
    <property type="entry name" value="Tscrpt_reg_LuxR_C"/>
</dbReference>
<organism evidence="6 7">
    <name type="scientific">Amycolatopsis antarctica</name>
    <dbReference type="NCBI Taxonomy" id="1854586"/>
    <lineage>
        <taxon>Bacteria</taxon>
        <taxon>Bacillati</taxon>
        <taxon>Actinomycetota</taxon>
        <taxon>Actinomycetes</taxon>
        <taxon>Pseudonocardiales</taxon>
        <taxon>Pseudonocardiaceae</taxon>
        <taxon>Amycolatopsis</taxon>
    </lineage>
</organism>
<keyword evidence="1" id="KW-0805">Transcription regulation</keyword>
<keyword evidence="7" id="KW-1185">Reference proteome</keyword>
<keyword evidence="3" id="KW-0804">Transcription</keyword>
<dbReference type="PROSITE" id="PS50110">
    <property type="entry name" value="RESPONSE_REGULATORY"/>
    <property type="match status" value="1"/>
</dbReference>
<dbReference type="Gene3D" id="1.10.10.10">
    <property type="entry name" value="Winged helix-like DNA-binding domain superfamily/Winged helix DNA-binding domain"/>
    <property type="match status" value="1"/>
</dbReference>
<dbReference type="GO" id="GO:0000160">
    <property type="term" value="P:phosphorelay signal transduction system"/>
    <property type="evidence" value="ECO:0007669"/>
    <property type="project" value="InterPro"/>
</dbReference>
<feature type="domain" description="Response regulatory" evidence="5">
    <location>
        <begin position="1"/>
        <end position="115"/>
    </location>
</feature>
<evidence type="ECO:0000259" key="5">
    <source>
        <dbReference type="PROSITE" id="PS50110"/>
    </source>
</evidence>
<dbReference type="InterPro" id="IPR036388">
    <property type="entry name" value="WH-like_DNA-bd_sf"/>
</dbReference>
<proteinExistence type="predicted"/>
<dbReference type="InterPro" id="IPR011006">
    <property type="entry name" value="CheY-like_superfamily"/>
</dbReference>
<dbReference type="GO" id="GO:0003677">
    <property type="term" value="F:DNA binding"/>
    <property type="evidence" value="ECO:0007669"/>
    <property type="project" value="UniProtKB-KW"/>
</dbReference>
<evidence type="ECO:0000256" key="1">
    <source>
        <dbReference type="ARBA" id="ARBA00023015"/>
    </source>
</evidence>
<gene>
    <name evidence="6" type="ORF">CFN78_16915</name>
</gene>
<dbReference type="AlphaFoldDB" id="A0A263D180"/>
<dbReference type="Proteomes" id="UP000242444">
    <property type="component" value="Unassembled WGS sequence"/>
</dbReference>
<reference evidence="6 7" key="1">
    <citation type="submission" date="2017-07" db="EMBL/GenBank/DDBJ databases">
        <title>Amycolatopsis antarcticus sp. nov., isolated from the surface of an Antarcticus brown macroalga.</title>
        <authorList>
            <person name="Wang J."/>
            <person name="Leiva S."/>
            <person name="Huang J."/>
            <person name="Huang Y."/>
        </authorList>
    </citation>
    <scope>NUCLEOTIDE SEQUENCE [LARGE SCALE GENOMIC DNA]</scope>
    <source>
        <strain evidence="6 7">AU-G6</strain>
    </source>
</reference>
<dbReference type="InParanoid" id="A0A263D180"/>
<dbReference type="Gene3D" id="3.40.50.2300">
    <property type="match status" value="1"/>
</dbReference>
<dbReference type="SUPFAM" id="SSF46894">
    <property type="entry name" value="C-terminal effector domain of the bipartite response regulators"/>
    <property type="match status" value="1"/>
</dbReference>
<evidence type="ECO:0000256" key="3">
    <source>
        <dbReference type="ARBA" id="ARBA00023163"/>
    </source>
</evidence>
<evidence type="ECO:0000313" key="6">
    <source>
        <dbReference type="EMBL" id="OZM72203.1"/>
    </source>
</evidence>
<dbReference type="EMBL" id="NKYE01000009">
    <property type="protein sequence ID" value="OZM72203.1"/>
    <property type="molecule type" value="Genomic_DNA"/>
</dbReference>
<protein>
    <submittedName>
        <fullName evidence="6">LuxR family transcriptional regulator</fullName>
    </submittedName>
</protein>
<evidence type="ECO:0000313" key="7">
    <source>
        <dbReference type="Proteomes" id="UP000242444"/>
    </source>
</evidence>
<dbReference type="Pfam" id="PF00196">
    <property type="entry name" value="GerE"/>
    <property type="match status" value="1"/>
</dbReference>
<dbReference type="InterPro" id="IPR039420">
    <property type="entry name" value="WalR-like"/>
</dbReference>
<dbReference type="GO" id="GO:0006355">
    <property type="term" value="P:regulation of DNA-templated transcription"/>
    <property type="evidence" value="ECO:0007669"/>
    <property type="project" value="InterPro"/>
</dbReference>
<comment type="caution">
    <text evidence="6">The sequence shown here is derived from an EMBL/GenBank/DDBJ whole genome shotgun (WGS) entry which is preliminary data.</text>
</comment>
<evidence type="ECO:0000256" key="4">
    <source>
        <dbReference type="PROSITE-ProRule" id="PRU00169"/>
    </source>
</evidence>
<dbReference type="SUPFAM" id="SSF52172">
    <property type="entry name" value="CheY-like"/>
    <property type="match status" value="1"/>
</dbReference>
<dbReference type="InterPro" id="IPR001789">
    <property type="entry name" value="Sig_transdc_resp-reg_receiver"/>
</dbReference>
<evidence type="ECO:0000256" key="2">
    <source>
        <dbReference type="ARBA" id="ARBA00023125"/>
    </source>
</evidence>
<sequence length="202" mass="21363">MVIVDGHPAVRAGVRQWLRSARPSIEVLASGGEAGTAWSAPGRDADVVVLGADHGDVASLPAALRRLADAGRRVVVYSALDDARQAARSVELGALCHLGKVDGEERLVAAVRAASTGRAYRGSAVPDGRPALSERESEVLVEWFRSESKELVACRLGISPSTVNSYLERARVKYARDGREAATKSALLARAIQDGLVGLDEL</sequence>
<dbReference type="OrthoDB" id="3171335at2"/>
<dbReference type="InterPro" id="IPR016032">
    <property type="entry name" value="Sig_transdc_resp-reg_C-effctor"/>
</dbReference>
<dbReference type="PANTHER" id="PTHR43214">
    <property type="entry name" value="TWO-COMPONENT RESPONSE REGULATOR"/>
    <property type="match status" value="1"/>
</dbReference>
<keyword evidence="2" id="KW-0238">DNA-binding</keyword>
<dbReference type="SMART" id="SM00421">
    <property type="entry name" value="HTH_LUXR"/>
    <property type="match status" value="1"/>
</dbReference>